<feature type="transmembrane region" description="Helical" evidence="1">
    <location>
        <begin position="40"/>
        <end position="68"/>
    </location>
</feature>
<protein>
    <submittedName>
        <fullName evidence="2">Uncharacterized protein</fullName>
    </submittedName>
</protein>
<keyword evidence="1" id="KW-1133">Transmembrane helix</keyword>
<dbReference type="AlphaFoldDB" id="N0BCQ1"/>
<feature type="transmembrane region" description="Helical" evidence="1">
    <location>
        <begin position="12"/>
        <end position="34"/>
    </location>
</feature>
<name>N0BCQ1_9HYPH</name>
<accession>N0BCQ1</accession>
<keyword evidence="1" id="KW-0812">Transmembrane</keyword>
<keyword evidence="3" id="KW-1185">Reference proteome</keyword>
<keyword evidence="1" id="KW-0472">Membrane</keyword>
<organism evidence="2 3">
    <name type="scientific">Hyphomicrobium denitrificans 1NES1</name>
    <dbReference type="NCBI Taxonomy" id="670307"/>
    <lineage>
        <taxon>Bacteria</taxon>
        <taxon>Pseudomonadati</taxon>
        <taxon>Pseudomonadota</taxon>
        <taxon>Alphaproteobacteria</taxon>
        <taxon>Hyphomicrobiales</taxon>
        <taxon>Hyphomicrobiaceae</taxon>
        <taxon>Hyphomicrobium</taxon>
    </lineage>
</organism>
<evidence type="ECO:0000256" key="1">
    <source>
        <dbReference type="SAM" id="Phobius"/>
    </source>
</evidence>
<reference evidence="2 3" key="1">
    <citation type="journal article" date="2013" name="Genome Announc.">
        <title>Genome sequences for three denitrifying bacterial strains isolated from a uranium- and nitrate-contaminated subsurface environment.</title>
        <authorList>
            <person name="Venkatramanan R."/>
            <person name="Prakash O."/>
            <person name="Woyke T."/>
            <person name="Chain P."/>
            <person name="Goodwin L.A."/>
            <person name="Watson D."/>
            <person name="Brooks S."/>
            <person name="Kostka J.E."/>
            <person name="Green S.J."/>
        </authorList>
    </citation>
    <scope>NUCLEOTIDE SEQUENCE [LARGE SCALE GENOMIC DNA]</scope>
    <source>
        <strain evidence="2 3">1NES1</strain>
    </source>
</reference>
<dbReference type="HOGENOM" id="CLU_2537994_0_0_5"/>
<dbReference type="EMBL" id="CP005587">
    <property type="protein sequence ID" value="AGK58311.1"/>
    <property type="molecule type" value="Genomic_DNA"/>
</dbReference>
<sequence length="91" mass="9512">MPALEGYFLMRTITIFSSLCLAVSVAACGVMWGLGVFSGVSVGAAIGTIIGILLATSIGTALMALALYSDQSGHDEVIFRVEKEPESRQNS</sequence>
<gene>
    <name evidence="2" type="ORF">HYPDE_33193</name>
</gene>
<dbReference type="Proteomes" id="UP000005952">
    <property type="component" value="Chromosome"/>
</dbReference>
<proteinExistence type="predicted"/>
<dbReference type="KEGG" id="hdt:HYPDE_33193"/>
<evidence type="ECO:0000313" key="2">
    <source>
        <dbReference type="EMBL" id="AGK58311.1"/>
    </source>
</evidence>
<evidence type="ECO:0000313" key="3">
    <source>
        <dbReference type="Proteomes" id="UP000005952"/>
    </source>
</evidence>